<feature type="domain" description="Ferric oxidoreductase" evidence="9">
    <location>
        <begin position="55"/>
        <end position="167"/>
    </location>
</feature>
<keyword evidence="7 8" id="KW-0472">Membrane</keyword>
<dbReference type="RefSeq" id="WP_104005703.1">
    <property type="nucleotide sequence ID" value="NZ_FNVQ01000008.1"/>
</dbReference>
<evidence type="ECO:0000256" key="7">
    <source>
        <dbReference type="ARBA" id="ARBA00023136"/>
    </source>
</evidence>
<comment type="cofactor">
    <cofactor evidence="8">
        <name>heme b</name>
        <dbReference type="ChEBI" id="CHEBI:60344"/>
    </cofactor>
    <text evidence="8">Binds 1 heme b (iron(II)-protoporphyrin IX) group per subunit.</text>
</comment>
<dbReference type="PANTHER" id="PTHR36964:SF1">
    <property type="entry name" value="PROTEIN-METHIONINE-SULFOXIDE REDUCTASE HEME-BINDING SUBUNIT MSRQ"/>
    <property type="match status" value="1"/>
</dbReference>
<keyword evidence="8" id="KW-0479">Metal-binding</keyword>
<name>A0A1H6DNW6_9GAMM</name>
<feature type="transmembrane region" description="Helical" evidence="8">
    <location>
        <begin position="182"/>
        <end position="201"/>
    </location>
</feature>
<dbReference type="GO" id="GO:0005886">
    <property type="term" value="C:plasma membrane"/>
    <property type="evidence" value="ECO:0007669"/>
    <property type="project" value="UniProtKB-SubCell"/>
</dbReference>
<feature type="transmembrane region" description="Helical" evidence="8">
    <location>
        <begin position="18"/>
        <end position="38"/>
    </location>
</feature>
<proteinExistence type="inferred from homology"/>
<keyword evidence="8" id="KW-0288">FMN</keyword>
<evidence type="ECO:0000313" key="10">
    <source>
        <dbReference type="EMBL" id="SEG86938.1"/>
    </source>
</evidence>
<dbReference type="GO" id="GO:0009055">
    <property type="term" value="F:electron transfer activity"/>
    <property type="evidence" value="ECO:0007669"/>
    <property type="project" value="UniProtKB-UniRule"/>
</dbReference>
<feature type="transmembrane region" description="Helical" evidence="8">
    <location>
        <begin position="158"/>
        <end position="176"/>
    </location>
</feature>
<evidence type="ECO:0000256" key="8">
    <source>
        <dbReference type="HAMAP-Rule" id="MF_01207"/>
    </source>
</evidence>
<comment type="subunit">
    <text evidence="8">Heterodimer of a catalytic subunit (MsrP) and a heme-binding subunit (MsrQ).</text>
</comment>
<keyword evidence="3 8" id="KW-0349">Heme</keyword>
<keyword evidence="11" id="KW-1185">Reference proteome</keyword>
<keyword evidence="2 8" id="KW-0813">Transport</keyword>
<keyword evidence="4 8" id="KW-0812">Transmembrane</keyword>
<dbReference type="AlphaFoldDB" id="A0A1H6DNW6"/>
<comment type="cofactor">
    <cofactor evidence="8">
        <name>FMN</name>
        <dbReference type="ChEBI" id="CHEBI:58210"/>
    </cofactor>
    <text evidence="8">Binds 1 FMN per subunit.</text>
</comment>
<dbReference type="Pfam" id="PF01794">
    <property type="entry name" value="Ferric_reduct"/>
    <property type="match status" value="1"/>
</dbReference>
<evidence type="ECO:0000256" key="2">
    <source>
        <dbReference type="ARBA" id="ARBA00022448"/>
    </source>
</evidence>
<evidence type="ECO:0000259" key="9">
    <source>
        <dbReference type="Pfam" id="PF01794"/>
    </source>
</evidence>
<dbReference type="GO" id="GO:0010181">
    <property type="term" value="F:FMN binding"/>
    <property type="evidence" value="ECO:0007669"/>
    <property type="project" value="UniProtKB-UniRule"/>
</dbReference>
<comment type="function">
    <text evidence="8">Part of the MsrPQ system that repairs oxidized periplasmic proteins containing methionine sulfoxide residues (Met-O), using respiratory chain electrons. Thus protects these proteins from oxidative-stress damage caused by reactive species of oxygen and chlorine generated by the host defense mechanisms. MsrPQ is essential for the maintenance of envelope integrity under bleach stress, rescuing a wide series of structurally unrelated periplasmic proteins from methionine oxidation. MsrQ provides electrons for reduction to the reductase catalytic subunit MsrP, using the quinone pool of the respiratory chain.</text>
</comment>
<evidence type="ECO:0000256" key="5">
    <source>
        <dbReference type="ARBA" id="ARBA00022989"/>
    </source>
</evidence>
<protein>
    <recommendedName>
        <fullName evidence="8">Protein-methionine-sulfoxide reductase heme-binding subunit MsrQ</fullName>
    </recommendedName>
    <alternativeName>
        <fullName evidence="8">Flavocytochrome MsrQ</fullName>
    </alternativeName>
</protein>
<feature type="transmembrane region" description="Helical" evidence="8">
    <location>
        <begin position="123"/>
        <end position="146"/>
    </location>
</feature>
<feature type="transmembrane region" description="Helical" evidence="8">
    <location>
        <begin position="89"/>
        <end position="111"/>
    </location>
</feature>
<keyword evidence="8" id="KW-0285">Flavoprotein</keyword>
<dbReference type="OrthoDB" id="9788328at2"/>
<dbReference type="GO" id="GO:0020037">
    <property type="term" value="F:heme binding"/>
    <property type="evidence" value="ECO:0007669"/>
    <property type="project" value="UniProtKB-UniRule"/>
</dbReference>
<sequence length="210" mass="24508">MVLSIAELHRSKVGRRSFWWLLFLLPLLPLAYIAEAAYSLDLGADPAQTIVTFFGIWTLRFLFLTLAVTPCRRLFGWGWLQRYRRMFGLYTLFYACLHLLSFATFILGWRADLIARELSERPYIIVGFIAWLGLVALGITSTRGWVRRLGRHWQQLHYLVYPIALLAMLHFAWLIRAGFGEVLGYALVLLVLLGHRVVYWLKRRSRVQHA</sequence>
<keyword evidence="8" id="KW-0249">Electron transport</keyword>
<dbReference type="EMBL" id="FNVQ01000008">
    <property type="protein sequence ID" value="SEG86938.1"/>
    <property type="molecule type" value="Genomic_DNA"/>
</dbReference>
<keyword evidence="6 8" id="KW-0408">Iron</keyword>
<dbReference type="GO" id="GO:0016679">
    <property type="term" value="F:oxidoreductase activity, acting on diphenols and related substances as donors"/>
    <property type="evidence" value="ECO:0007669"/>
    <property type="project" value="TreeGrafter"/>
</dbReference>
<evidence type="ECO:0000256" key="1">
    <source>
        <dbReference type="ARBA" id="ARBA00004141"/>
    </source>
</evidence>
<evidence type="ECO:0000256" key="3">
    <source>
        <dbReference type="ARBA" id="ARBA00022617"/>
    </source>
</evidence>
<comment type="subcellular location">
    <subcellularLocation>
        <location evidence="8">Cell membrane</location>
        <topology evidence="8">Multi-pass membrane protein</topology>
    </subcellularLocation>
    <subcellularLocation>
        <location evidence="1">Membrane</location>
        <topology evidence="1">Multi-pass membrane protein</topology>
    </subcellularLocation>
</comment>
<dbReference type="Proteomes" id="UP000236745">
    <property type="component" value="Unassembled WGS sequence"/>
</dbReference>
<organism evidence="10 11">
    <name type="scientific">Marinobacterium lutimaris</name>
    <dbReference type="NCBI Taxonomy" id="568106"/>
    <lineage>
        <taxon>Bacteria</taxon>
        <taxon>Pseudomonadati</taxon>
        <taxon>Pseudomonadota</taxon>
        <taxon>Gammaproteobacteria</taxon>
        <taxon>Oceanospirillales</taxon>
        <taxon>Oceanospirillaceae</taxon>
        <taxon>Marinobacterium</taxon>
    </lineage>
</organism>
<dbReference type="PANTHER" id="PTHR36964">
    <property type="entry name" value="PROTEIN-METHIONINE-SULFOXIDE REDUCTASE HEME-BINDING SUBUNIT MSRQ"/>
    <property type="match status" value="1"/>
</dbReference>
<dbReference type="GO" id="GO:0030091">
    <property type="term" value="P:protein repair"/>
    <property type="evidence" value="ECO:0007669"/>
    <property type="project" value="UniProtKB-UniRule"/>
</dbReference>
<reference evidence="10 11" key="1">
    <citation type="submission" date="2016-10" db="EMBL/GenBank/DDBJ databases">
        <authorList>
            <person name="de Groot N.N."/>
        </authorList>
    </citation>
    <scope>NUCLEOTIDE SEQUENCE [LARGE SCALE GENOMIC DNA]</scope>
    <source>
        <strain evidence="10 11">DSM 22012</strain>
    </source>
</reference>
<comment type="similarity">
    <text evidence="8">Belongs to the MsrQ family.</text>
</comment>
<evidence type="ECO:0000256" key="6">
    <source>
        <dbReference type="ARBA" id="ARBA00023004"/>
    </source>
</evidence>
<dbReference type="GO" id="GO:0046872">
    <property type="term" value="F:metal ion binding"/>
    <property type="evidence" value="ECO:0007669"/>
    <property type="project" value="UniProtKB-KW"/>
</dbReference>
<evidence type="ECO:0000313" key="11">
    <source>
        <dbReference type="Proteomes" id="UP000236745"/>
    </source>
</evidence>
<dbReference type="InterPro" id="IPR022837">
    <property type="entry name" value="MsrQ-like"/>
</dbReference>
<dbReference type="InterPro" id="IPR013130">
    <property type="entry name" value="Fe3_Rdtase_TM_dom"/>
</dbReference>
<keyword evidence="5 8" id="KW-1133">Transmembrane helix</keyword>
<feature type="transmembrane region" description="Helical" evidence="8">
    <location>
        <begin position="50"/>
        <end position="68"/>
    </location>
</feature>
<gene>
    <name evidence="8" type="primary">msrQ</name>
    <name evidence="10" type="ORF">SAMN05444390_10814</name>
</gene>
<accession>A0A1H6DNW6</accession>
<dbReference type="HAMAP" id="MF_01207">
    <property type="entry name" value="MsrQ"/>
    <property type="match status" value="1"/>
</dbReference>
<keyword evidence="8" id="KW-1003">Cell membrane</keyword>
<evidence type="ECO:0000256" key="4">
    <source>
        <dbReference type="ARBA" id="ARBA00022692"/>
    </source>
</evidence>